<dbReference type="PATRIC" id="fig|1346330.5.peg.3192"/>
<keyword evidence="2" id="KW-1185">Reference proteome</keyword>
<protein>
    <submittedName>
        <fullName evidence="1">Uncharacterized protein</fullName>
    </submittedName>
</protein>
<evidence type="ECO:0000313" key="1">
    <source>
        <dbReference type="EMBL" id="ERJ58638.1"/>
    </source>
</evidence>
<evidence type="ECO:0000313" key="2">
    <source>
        <dbReference type="Proteomes" id="UP000016584"/>
    </source>
</evidence>
<dbReference type="eggNOG" id="ENOG50336KZ">
    <property type="taxonomic scope" value="Bacteria"/>
</dbReference>
<dbReference type="Proteomes" id="UP000016584">
    <property type="component" value="Unassembled WGS sequence"/>
</dbReference>
<dbReference type="AlphaFoldDB" id="U2J7L7"/>
<reference evidence="1 2" key="1">
    <citation type="journal article" date="2013" name="Genome Announc.">
        <title>The Draft Genome Sequence of Sphingomonas paucimobilis Strain HER1398 (Proteobacteria), Host to the Giant PAU Phage, Indicates That It Is a Member of the Genus Sphingobacterium (Bacteroidetes).</title>
        <authorList>
            <person name="White R.A.III."/>
            <person name="Suttle C.A."/>
        </authorList>
    </citation>
    <scope>NUCLEOTIDE SEQUENCE [LARGE SCALE GENOMIC DNA]</scope>
    <source>
        <strain evidence="1 2">HER1398</strain>
    </source>
</reference>
<accession>U2J7L7</accession>
<gene>
    <name evidence="1" type="ORF">M472_07655</name>
</gene>
<organism evidence="1 2">
    <name type="scientific">Sphingobacterium paucimobilis HER1398</name>
    <dbReference type="NCBI Taxonomy" id="1346330"/>
    <lineage>
        <taxon>Bacteria</taxon>
        <taxon>Pseudomonadati</taxon>
        <taxon>Bacteroidota</taxon>
        <taxon>Sphingobacteriia</taxon>
        <taxon>Sphingobacteriales</taxon>
        <taxon>Sphingobacteriaceae</taxon>
        <taxon>Sphingobacterium</taxon>
    </lineage>
</organism>
<dbReference type="STRING" id="1346330.M472_07655"/>
<name>U2J7L7_9SPHI</name>
<proteinExistence type="predicted"/>
<comment type="caution">
    <text evidence="1">The sequence shown here is derived from an EMBL/GenBank/DDBJ whole genome shotgun (WGS) entry which is preliminary data.</text>
</comment>
<dbReference type="EMBL" id="ATDL01000016">
    <property type="protein sequence ID" value="ERJ58638.1"/>
    <property type="molecule type" value="Genomic_DNA"/>
</dbReference>
<sequence>MLTSCFKDYNEDFLITKKAVEFEDAATNSNAPGKNFPVLANLLEMNGVTSYRVNFFGGLSSVPQQIAYRIVEEQSTAVEGRDFRFITGNSLTVPANTSFGFLQIEVLPTINGSKLLVVELIGNNEVEVSANYRTIGIPMSNAVLTPAPGIVVDKGDYLHITELELGGDANPDIGCFLDMKTANIYNWEAVELFPEKATIGYFHSGSNFANFVFPGLSSMSTAWNSYYNRIRNWSVAPTGTVVRYTNIQPVDEALYEGLDSRADIENAVRSAQIDVLTRHGSASTYGPGERVRSLKSGDIVFVYSSTHDFYAVIRVKNALPDGAVASTDRKIKIEYKVQK</sequence>